<sequence length="1021" mass="118967">MNIDLIEPNNRIRIPSNIYFSNQSNHRISTILQIEKNLFLGLNNGDLLIYQILKIPIKESDKPVQSSGRSFRSLKSFTDIKVLFHENNQYNLINTFKNITKNQTPINSIKILPISSNVQKLIMLITTVEVIRIFEIVGNHINQIYSIEDSYLKISDYLYFEDNELRKLLIISSKKKLIIYQILNKSRNLFQFNKIKEIVVKDKIRNINGYNKDSIIVSTISDYFLVNIHTFNLSSLTGTGSSEKNLTSATSSSFSYFNLSSSGPQTWTIPIDVNNILLIKDTTIINLSKDNQELKPLSIKLSAIPIDIKFIYPIYLFIIYPKKFEIIDLKNGDLIQKFNHQINSSYVPINLFNDIISLGSGTYVLQFKIKSFESQIDQFLKISGKSSTSSSSTNLTNKNPANDLRYMGIEKAILLLSSLEATNSIYVNEKDKLMKLRELYTLKAILLFESYSKYHESLVDIASEWLISFQDILNLFPNFLNGEIQVFPNENEESSTNGTKSVNIIKKIKPHDLESSSIPPESEYDTDYKHQQITTINKNQNVRRFLKAVNNLIIYLTDQRRILSTFMDKSIIQWKDVEIKPREIYPSLNQLDDVATIIDTTLFLCYFYCKPMLLGPLLRLPNNHCDSKIVNECLLKNIHNHREQRNFKQPNYIKELLDFYYTRNLHKDALEMLYKLSHEENESLHSNEEDNQMDNYLKGPELTIKYLNKLNNDYLLLIFEFSIWVIDQNQSNAKLIFMNDSYECESYDNSKILQFFINKGFDNSAIEYLEWLLFQSDQSETIVTNYTKFETKLALLYLKQLKSEFKQDIYDKLYNLLKSNQSFDPWPILKELPTTDDKFLRLTCFAYKKLEEHEKSIDVLFNQLNDLESAMEYCLDIYNRPNGNKIGSDLFFKLLEDLLMGDREENEDMISRLLNLHGNKIPILKLLTVLPNSFKLNQLNKFLNSKISENERIINHKSKKNQLYKIGNHNLEKKVMILQNENFKINSSKQLCPICNKKLGYGIFTTTSDGNVIHYGCLQKK</sequence>
<dbReference type="PANTHER" id="PTHR12894">
    <property type="entry name" value="CNH DOMAIN CONTAINING"/>
    <property type="match status" value="1"/>
</dbReference>
<dbReference type="Pfam" id="PF10366">
    <property type="entry name" value="Vps39_1"/>
    <property type="match status" value="1"/>
</dbReference>
<evidence type="ECO:0000313" key="7">
    <source>
        <dbReference type="Proteomes" id="UP001152885"/>
    </source>
</evidence>
<dbReference type="AlphaFoldDB" id="A0A9W4X8T9"/>
<dbReference type="PANTHER" id="PTHR12894:SF49">
    <property type="entry name" value="VAM6_VPS39-LIKE PROTEIN"/>
    <property type="match status" value="1"/>
</dbReference>
<keyword evidence="7" id="KW-1185">Reference proteome</keyword>
<dbReference type="GO" id="GO:0006886">
    <property type="term" value="P:intracellular protein transport"/>
    <property type="evidence" value="ECO:0007669"/>
    <property type="project" value="UniProtKB-UniRule"/>
</dbReference>
<dbReference type="Pfam" id="PF10367">
    <property type="entry name" value="zf-Vps39_C"/>
    <property type="match status" value="1"/>
</dbReference>
<comment type="caution">
    <text evidence="6">The sequence shown here is derived from an EMBL/GenBank/DDBJ whole genome shotgun (WGS) entry which is preliminary data.</text>
</comment>
<keyword evidence="2" id="KW-0472">Membrane</keyword>
<gene>
    <name evidence="6" type="ORF">CANVERA_P1134</name>
</gene>
<comment type="subcellular location">
    <subcellularLocation>
        <location evidence="1">Endomembrane system</location>
        <topology evidence="1">Peripheral membrane protein</topology>
    </subcellularLocation>
</comment>
<dbReference type="InterPro" id="IPR000547">
    <property type="entry name" value="Clathrin_H-chain/VPS_repeat"/>
</dbReference>
<dbReference type="GO" id="GO:0012505">
    <property type="term" value="C:endomembrane system"/>
    <property type="evidence" value="ECO:0007669"/>
    <property type="project" value="UniProtKB-SubCell"/>
</dbReference>
<dbReference type="InterPro" id="IPR032914">
    <property type="entry name" value="Vam6/VPS39/TRAP1"/>
</dbReference>
<dbReference type="InterPro" id="IPR019452">
    <property type="entry name" value="VPS39/TGF_beta_rcpt-assoc_1"/>
</dbReference>
<dbReference type="EMBL" id="CANTUO010000001">
    <property type="protein sequence ID" value="CAI5756616.1"/>
    <property type="molecule type" value="Genomic_DNA"/>
</dbReference>
<dbReference type="Proteomes" id="UP001152885">
    <property type="component" value="Unassembled WGS sequence"/>
</dbReference>
<name>A0A9W4X8T9_9ASCO</name>
<dbReference type="InterPro" id="IPR001180">
    <property type="entry name" value="CNH_dom"/>
</dbReference>
<protein>
    <recommendedName>
        <fullName evidence="5">CNH domain-containing protein</fullName>
    </recommendedName>
</protein>
<evidence type="ECO:0000259" key="5">
    <source>
        <dbReference type="PROSITE" id="PS50219"/>
    </source>
</evidence>
<evidence type="ECO:0000256" key="2">
    <source>
        <dbReference type="ARBA" id="ARBA00023136"/>
    </source>
</evidence>
<organism evidence="6 7">
    <name type="scientific">Candida verbasci</name>
    <dbReference type="NCBI Taxonomy" id="1227364"/>
    <lineage>
        <taxon>Eukaryota</taxon>
        <taxon>Fungi</taxon>
        <taxon>Dikarya</taxon>
        <taxon>Ascomycota</taxon>
        <taxon>Saccharomycotina</taxon>
        <taxon>Pichiomycetes</taxon>
        <taxon>Debaryomycetaceae</taxon>
        <taxon>Candida/Lodderomyces clade</taxon>
        <taxon>Candida</taxon>
    </lineage>
</organism>
<accession>A0A9W4X8T9</accession>
<evidence type="ECO:0000256" key="1">
    <source>
        <dbReference type="ARBA" id="ARBA00004184"/>
    </source>
</evidence>
<reference evidence="6" key="1">
    <citation type="submission" date="2022-12" db="EMBL/GenBank/DDBJ databases">
        <authorList>
            <person name="Brejova B."/>
        </authorList>
    </citation>
    <scope>NUCLEOTIDE SEQUENCE</scope>
</reference>
<dbReference type="InterPro" id="IPR019453">
    <property type="entry name" value="VPS39/TGFA1_Znf"/>
</dbReference>
<evidence type="ECO:0000256" key="4">
    <source>
        <dbReference type="PROSITE-ProRule" id="PRU01006"/>
    </source>
</evidence>
<evidence type="ECO:0000256" key="3">
    <source>
        <dbReference type="ARBA" id="ARBA00038201"/>
    </source>
</evidence>
<dbReference type="PROSITE" id="PS50219">
    <property type="entry name" value="CNH"/>
    <property type="match status" value="1"/>
</dbReference>
<dbReference type="GO" id="GO:0034058">
    <property type="term" value="P:endosomal vesicle fusion"/>
    <property type="evidence" value="ECO:0007669"/>
    <property type="project" value="TreeGrafter"/>
</dbReference>
<proteinExistence type="inferred from homology"/>
<evidence type="ECO:0000313" key="6">
    <source>
        <dbReference type="EMBL" id="CAI5756616.1"/>
    </source>
</evidence>
<dbReference type="GO" id="GO:0000329">
    <property type="term" value="C:fungal-type vacuole membrane"/>
    <property type="evidence" value="ECO:0007669"/>
    <property type="project" value="TreeGrafter"/>
</dbReference>
<feature type="domain" description="CNH" evidence="5">
    <location>
        <begin position="25"/>
        <end position="353"/>
    </location>
</feature>
<comment type="similarity">
    <text evidence="3">Belongs to the VAM6/VPS39 family.</text>
</comment>
<dbReference type="OrthoDB" id="5325112at2759"/>
<dbReference type="GO" id="GO:0006914">
    <property type="term" value="P:autophagy"/>
    <property type="evidence" value="ECO:0007669"/>
    <property type="project" value="TreeGrafter"/>
</dbReference>
<feature type="repeat" description="CHCR" evidence="4">
    <location>
        <begin position="740"/>
        <end position="900"/>
    </location>
</feature>
<dbReference type="PROSITE" id="PS50236">
    <property type="entry name" value="CHCR"/>
    <property type="match status" value="1"/>
</dbReference>